<reference evidence="12 13" key="1">
    <citation type="submission" date="2019-09" db="EMBL/GenBank/DDBJ databases">
        <authorList>
            <consortium name="DOE Joint Genome Institute"/>
            <person name="Mondo S.J."/>
            <person name="Navarro-Mendoza M.I."/>
            <person name="Perez-Arques C."/>
            <person name="Panchal S."/>
            <person name="Nicolas F.E."/>
            <person name="Ganguly P."/>
            <person name="Pangilinan J."/>
            <person name="Grigoriev I."/>
            <person name="Heitman J."/>
            <person name="Sanya K."/>
            <person name="Garre V."/>
        </authorList>
    </citation>
    <scope>NUCLEOTIDE SEQUENCE [LARGE SCALE GENOMIC DNA]</scope>
    <source>
        <strain evidence="12 13">MU402</strain>
    </source>
</reference>
<evidence type="ECO:0000256" key="4">
    <source>
        <dbReference type="ARBA" id="ARBA00022777"/>
    </source>
</evidence>
<keyword evidence="1" id="KW-0723">Serine/threonine-protein kinase</keyword>
<dbReference type="FunFam" id="1.10.510.10:FF:000571">
    <property type="entry name" value="Maternal embryonic leucine zipper kinase"/>
    <property type="match status" value="1"/>
</dbReference>
<evidence type="ECO:0000256" key="8">
    <source>
        <dbReference type="PIRSR" id="PIRSR630616-3"/>
    </source>
</evidence>
<dbReference type="AlphaFoldDB" id="A0A8H4BM66"/>
<dbReference type="PROSITE" id="PS50011">
    <property type="entry name" value="PROTEIN_KINASE_DOM"/>
    <property type="match status" value="1"/>
</dbReference>
<dbReference type="InterPro" id="IPR017441">
    <property type="entry name" value="Protein_kinase_ATP_BS"/>
</dbReference>
<accession>A0A8H4BM66</accession>
<dbReference type="PANTHER" id="PTHR24350">
    <property type="entry name" value="SERINE/THREONINE-PROTEIN KINASE IAL-RELATED"/>
    <property type="match status" value="1"/>
</dbReference>
<proteinExistence type="predicted"/>
<evidence type="ECO:0000259" key="11">
    <source>
        <dbReference type="PROSITE" id="PS50011"/>
    </source>
</evidence>
<dbReference type="Pfam" id="PF00069">
    <property type="entry name" value="Pkinase"/>
    <property type="match status" value="1"/>
</dbReference>
<keyword evidence="4 12" id="KW-0418">Kinase</keyword>
<evidence type="ECO:0000256" key="9">
    <source>
        <dbReference type="PROSITE-ProRule" id="PRU10141"/>
    </source>
</evidence>
<evidence type="ECO:0000256" key="10">
    <source>
        <dbReference type="SAM" id="MobiDB-lite"/>
    </source>
</evidence>
<feature type="active site" description="Proton acceptor" evidence="6">
    <location>
        <position position="140"/>
    </location>
</feature>
<dbReference type="InterPro" id="IPR030616">
    <property type="entry name" value="Aur-like"/>
</dbReference>
<evidence type="ECO:0000256" key="5">
    <source>
        <dbReference type="ARBA" id="ARBA00022840"/>
    </source>
</evidence>
<dbReference type="InterPro" id="IPR011009">
    <property type="entry name" value="Kinase-like_dom_sf"/>
</dbReference>
<name>A0A8H4BM66_MUCCL</name>
<dbReference type="FunFam" id="3.30.200.20:FF:000042">
    <property type="entry name" value="Aurora kinase A"/>
    <property type="match status" value="1"/>
</dbReference>
<comment type="caution">
    <text evidence="12">The sequence shown here is derived from an EMBL/GenBank/DDBJ whole genome shotgun (WGS) entry which is preliminary data.</text>
</comment>
<feature type="cross-link" description="Glycyl lysine isopeptide (Lys-Gly) (interchain with G-Cter in SUMO2)" evidence="8">
    <location>
        <position position="142"/>
    </location>
</feature>
<evidence type="ECO:0000313" key="12">
    <source>
        <dbReference type="EMBL" id="KAF1804591.1"/>
    </source>
</evidence>
<dbReference type="InterPro" id="IPR008271">
    <property type="entry name" value="Ser/Thr_kinase_AS"/>
</dbReference>
<keyword evidence="5 7" id="KW-0067">ATP-binding</keyword>
<evidence type="ECO:0000256" key="6">
    <source>
        <dbReference type="PIRSR" id="PIRSR630616-1"/>
    </source>
</evidence>
<dbReference type="EMBL" id="JAAECE010000002">
    <property type="protein sequence ID" value="KAF1804591.1"/>
    <property type="molecule type" value="Genomic_DNA"/>
</dbReference>
<evidence type="ECO:0000313" key="13">
    <source>
        <dbReference type="Proteomes" id="UP000469890"/>
    </source>
</evidence>
<dbReference type="PROSITE" id="PS00108">
    <property type="entry name" value="PROTEIN_KINASE_ST"/>
    <property type="match status" value="1"/>
</dbReference>
<feature type="binding site" evidence="9">
    <location>
        <position position="48"/>
    </location>
    <ligand>
        <name>ATP</name>
        <dbReference type="ChEBI" id="CHEBI:30616"/>
    </ligand>
</feature>
<dbReference type="GO" id="GO:0005524">
    <property type="term" value="F:ATP binding"/>
    <property type="evidence" value="ECO:0007669"/>
    <property type="project" value="UniProtKB-UniRule"/>
</dbReference>
<evidence type="ECO:0000256" key="7">
    <source>
        <dbReference type="PIRSR" id="PIRSR630616-2"/>
    </source>
</evidence>
<dbReference type="PROSITE" id="PS00107">
    <property type="entry name" value="PROTEIN_KINASE_ATP"/>
    <property type="match status" value="1"/>
</dbReference>
<gene>
    <name evidence="12" type="ORF">FB192DRAFT_1048957</name>
</gene>
<evidence type="ECO:0000256" key="1">
    <source>
        <dbReference type="ARBA" id="ARBA00022527"/>
    </source>
</evidence>
<feature type="binding site" evidence="7">
    <location>
        <position position="43"/>
    </location>
    <ligand>
        <name>ATP</name>
        <dbReference type="ChEBI" id="CHEBI:30616"/>
    </ligand>
</feature>
<keyword evidence="3 7" id="KW-0547">Nucleotide-binding</keyword>
<keyword evidence="2" id="KW-0808">Transferase</keyword>
<protein>
    <submittedName>
        <fullName evidence="12">Kinase-like domain-containing protein</fullName>
    </submittedName>
</protein>
<feature type="binding site" evidence="7">
    <location>
        <begin position="144"/>
        <end position="145"/>
    </location>
    <ligand>
        <name>ATP</name>
        <dbReference type="ChEBI" id="CHEBI:30616"/>
    </ligand>
</feature>
<evidence type="ECO:0000256" key="3">
    <source>
        <dbReference type="ARBA" id="ARBA00022741"/>
    </source>
</evidence>
<dbReference type="Gene3D" id="1.10.510.10">
    <property type="entry name" value="Transferase(Phosphotransferase) domain 1"/>
    <property type="match status" value="1"/>
</dbReference>
<feature type="binding site" evidence="7">
    <location>
        <position position="159"/>
    </location>
    <ligand>
        <name>ATP</name>
        <dbReference type="ChEBI" id="CHEBI:30616"/>
    </ligand>
</feature>
<organism evidence="12 13">
    <name type="scientific">Mucor circinelloides f. lusitanicus</name>
    <name type="common">Mucor racemosus var. lusitanicus</name>
    <dbReference type="NCBI Taxonomy" id="29924"/>
    <lineage>
        <taxon>Eukaryota</taxon>
        <taxon>Fungi</taxon>
        <taxon>Fungi incertae sedis</taxon>
        <taxon>Mucoromycota</taxon>
        <taxon>Mucoromycotina</taxon>
        <taxon>Mucoromycetes</taxon>
        <taxon>Mucorales</taxon>
        <taxon>Mucorineae</taxon>
        <taxon>Mucoraceae</taxon>
        <taxon>Mucor</taxon>
    </lineage>
</organism>
<dbReference type="InterPro" id="IPR000719">
    <property type="entry name" value="Prot_kinase_dom"/>
</dbReference>
<evidence type="ECO:0000256" key="2">
    <source>
        <dbReference type="ARBA" id="ARBA00022679"/>
    </source>
</evidence>
<dbReference type="SMART" id="SM00220">
    <property type="entry name" value="S_TKc"/>
    <property type="match status" value="1"/>
</dbReference>
<dbReference type="SUPFAM" id="SSF56112">
    <property type="entry name" value="Protein kinase-like (PK-like)"/>
    <property type="match status" value="1"/>
</dbReference>
<feature type="region of interest" description="Disordered" evidence="10">
    <location>
        <begin position="358"/>
        <end position="380"/>
    </location>
</feature>
<feature type="domain" description="Protein kinase" evidence="11">
    <location>
        <begin position="14"/>
        <end position="271"/>
    </location>
</feature>
<dbReference type="GO" id="GO:0004674">
    <property type="term" value="F:protein serine/threonine kinase activity"/>
    <property type="evidence" value="ECO:0007669"/>
    <property type="project" value="UniProtKB-KW"/>
</dbReference>
<sequence>MPPEDDGLSVIGEFIVSHTIGHGSTGQVKLGIHRETGIKVAIKIIPRKQLSTSLKITQAVERELAVLQLLNHPHLINLYQILQDFSNIYFITEYVPGGELYHVLSDKKEGRIPEVKARELFSQLASALAWCHARHICHRDLKPENILLSSDRKSIKIADFGMAVMQPTNRLLKTSCGSPHYASPEIVRGIPYYGPAADVWSAGVILYVLLTGKLPFDDHHVGKLLTKIKNGRFRPMPEWVSPSARDLVYRMLIVDPNKRISFNDILLHPWMQSTQLLVDTPFTMHSFSFQNNNPWHDERLKSPILFQSDDLDGPTRETLKVLWRDLSHDQIITALQQKEPNIQKLTYQLLQQRRLERSTNSTCDTEQIGPPSPPNNGDTPCDLHRNYFEYNDDSGILLSPPPETDGYFDVAPQLQSNNRHHYASKSSDYCSIKPLFRHQQQPSKIPPIISIQHATKTRPLTHISTPHVVLSIIEPKLQQHSLLIPPSSPPATSFASTLKALGNSITSAFFAFQKPTKHTKSHHRKEKVSTCCTATSEYVAAGKLHYILSQHFKGTMNGCMYPDGRVIWSGKLGPIDICHHKMSFVCKIKKATDSLHKITFIIEKQDVPRMNQITDMLHQYELDSNVIMQANNWIESSCISMPLITKA</sequence>
<dbReference type="Proteomes" id="UP000469890">
    <property type="component" value="Unassembled WGS sequence"/>
</dbReference>